<evidence type="ECO:0000259" key="4">
    <source>
        <dbReference type="PROSITE" id="PS51186"/>
    </source>
</evidence>
<dbReference type="InterPro" id="IPR015938">
    <property type="entry name" value="Glycine_N-acyltransferase_N"/>
</dbReference>
<dbReference type="Proteomes" id="UP000265040">
    <property type="component" value="Chromosome 15"/>
</dbReference>
<dbReference type="Pfam" id="PF08444">
    <property type="entry name" value="Gly_acyl_tr_C"/>
    <property type="match status" value="1"/>
</dbReference>
<dbReference type="AlphaFoldDB" id="A0A7N5ZU99"/>
<evidence type="ECO:0000313" key="5">
    <source>
        <dbReference type="Ensembl" id="ENSATEP00000038408.1"/>
    </source>
</evidence>
<accession>A0A7N5ZU99</accession>
<reference evidence="5" key="3">
    <citation type="submission" date="2025-09" db="UniProtKB">
        <authorList>
            <consortium name="Ensembl"/>
        </authorList>
    </citation>
    <scope>IDENTIFICATION</scope>
</reference>
<dbReference type="InterPro" id="IPR000182">
    <property type="entry name" value="GNAT_dom"/>
</dbReference>
<dbReference type="GO" id="GO:0005739">
    <property type="term" value="C:mitochondrion"/>
    <property type="evidence" value="ECO:0007669"/>
    <property type="project" value="InterPro"/>
</dbReference>
<dbReference type="RefSeq" id="XP_026212457.1">
    <property type="nucleotide sequence ID" value="XM_026356672.1"/>
</dbReference>
<comment type="similarity">
    <text evidence="3">Belongs to the glycine N-acyltransferase family.</text>
</comment>
<dbReference type="InterPro" id="IPR010313">
    <property type="entry name" value="Glycine_N-acyltransferase"/>
</dbReference>
<feature type="domain" description="N-acetyltransferase" evidence="4">
    <location>
        <begin position="145"/>
        <end position="278"/>
    </location>
</feature>
<keyword evidence="1 3" id="KW-0808">Transferase</keyword>
<dbReference type="PANTHER" id="PTHR15298">
    <property type="entry name" value="L-COA N-ACYLTRANSFERASE-RELATED"/>
    <property type="match status" value="1"/>
</dbReference>
<sequence>MIVELTGEQLTVAETQLRSYLPRAHQVYGCLVLRNRVQSEPAKFLVDTWPKFNVIIYKPQREQKGDHFKDMLFFANDEATLAEALRNSSVIDWTSFLCVGIDLRHAEIIKAVASEKDVPSKELAMCHMMILEDVSKLSPIDSSGISLSSLDESHLDLVNKNWKFGSSDVARRMIGNMIRNFPSCCVLDAEGKPVSWILTYAACSIGMLYTLPEHRGKGYAKAVVSTMAKRFHALDYPVYCFIEEKNKISYNLFKTLGFTEHPSHRETWLSFNDINECV</sequence>
<dbReference type="Pfam" id="PF06021">
    <property type="entry name" value="Gly_acyl_tr_N"/>
    <property type="match status" value="1"/>
</dbReference>
<dbReference type="Gene3D" id="3.40.630.30">
    <property type="match status" value="1"/>
</dbReference>
<evidence type="ECO:0000256" key="3">
    <source>
        <dbReference type="RuleBase" id="RU368002"/>
    </source>
</evidence>
<dbReference type="GO" id="GO:0047961">
    <property type="term" value="F:glycine N-acyltransferase activity"/>
    <property type="evidence" value="ECO:0007669"/>
    <property type="project" value="InterPro"/>
</dbReference>
<reference evidence="5" key="2">
    <citation type="submission" date="2025-08" db="UniProtKB">
        <authorList>
            <consortium name="Ensembl"/>
        </authorList>
    </citation>
    <scope>IDENTIFICATION</scope>
</reference>
<evidence type="ECO:0000313" key="6">
    <source>
        <dbReference type="Proteomes" id="UP000265040"/>
    </source>
</evidence>
<dbReference type="PANTHER" id="PTHR15298:SF15">
    <property type="entry name" value="GLYCINE N-ACYLTRANSFERASE-LIKE PROTEIN"/>
    <property type="match status" value="1"/>
</dbReference>
<proteinExistence type="inferred from homology"/>
<dbReference type="InterPro" id="IPR016181">
    <property type="entry name" value="Acyl_CoA_acyltransferase"/>
</dbReference>
<name>A0A7N5ZU99_ANATE</name>
<organism evidence="5 6">
    <name type="scientific">Anabas testudineus</name>
    <name type="common">Climbing perch</name>
    <name type="synonym">Anthias testudineus</name>
    <dbReference type="NCBI Taxonomy" id="64144"/>
    <lineage>
        <taxon>Eukaryota</taxon>
        <taxon>Metazoa</taxon>
        <taxon>Chordata</taxon>
        <taxon>Craniata</taxon>
        <taxon>Vertebrata</taxon>
        <taxon>Euteleostomi</taxon>
        <taxon>Actinopterygii</taxon>
        <taxon>Neopterygii</taxon>
        <taxon>Teleostei</taxon>
        <taxon>Neoteleostei</taxon>
        <taxon>Acanthomorphata</taxon>
        <taxon>Anabantaria</taxon>
        <taxon>Anabantiformes</taxon>
        <taxon>Anabantoidei</taxon>
        <taxon>Anabantidae</taxon>
        <taxon>Anabas</taxon>
    </lineage>
</organism>
<keyword evidence="6" id="KW-1185">Reference proteome</keyword>
<evidence type="ECO:0000256" key="2">
    <source>
        <dbReference type="ARBA" id="ARBA00023315"/>
    </source>
</evidence>
<evidence type="ECO:0000256" key="1">
    <source>
        <dbReference type="ARBA" id="ARBA00022679"/>
    </source>
</evidence>
<keyword evidence="2 3" id="KW-0012">Acyltransferase</keyword>
<dbReference type="GeneTree" id="ENSGT00950000183133"/>
<dbReference type="GeneID" id="113159772"/>
<dbReference type="Ensembl" id="ENSATET00000041427.2">
    <property type="protein sequence ID" value="ENSATEP00000038408.1"/>
    <property type="gene ID" value="ENSATEG00000028408.2"/>
</dbReference>
<protein>
    <recommendedName>
        <fullName evidence="3">Glycine N-acyltransferase-like protein</fullName>
        <ecNumber evidence="3">2.3.1.-</ecNumber>
    </recommendedName>
</protein>
<dbReference type="OrthoDB" id="61870at2759"/>
<dbReference type="PROSITE" id="PS51186">
    <property type="entry name" value="GNAT"/>
    <property type="match status" value="1"/>
</dbReference>
<dbReference type="InParanoid" id="A0A7N5ZU99"/>
<dbReference type="InterPro" id="IPR013652">
    <property type="entry name" value="Glycine_N-acyltransferase_C"/>
</dbReference>
<dbReference type="CDD" id="cd04301">
    <property type="entry name" value="NAT_SF"/>
    <property type="match status" value="1"/>
</dbReference>
<reference evidence="5" key="1">
    <citation type="submission" date="2021-04" db="EMBL/GenBank/DDBJ databases">
        <authorList>
            <consortium name="Wellcome Sanger Institute Data Sharing"/>
        </authorList>
    </citation>
    <scope>NUCLEOTIDE SEQUENCE [LARGE SCALE GENOMIC DNA]</scope>
</reference>
<dbReference type="EC" id="2.3.1.-" evidence="3"/>
<dbReference type="OMA" id="CHMMILE"/>
<dbReference type="SUPFAM" id="SSF55729">
    <property type="entry name" value="Acyl-CoA N-acyltransferases (Nat)"/>
    <property type="match status" value="1"/>
</dbReference>